<feature type="compositionally biased region" description="Basic and acidic residues" evidence="1">
    <location>
        <begin position="31"/>
        <end position="40"/>
    </location>
</feature>
<gene>
    <name evidence="2" type="ORF">M441DRAFT_42353</name>
</gene>
<dbReference type="Proteomes" id="UP000240493">
    <property type="component" value="Unassembled WGS sequence"/>
</dbReference>
<feature type="region of interest" description="Disordered" evidence="1">
    <location>
        <begin position="1"/>
        <end position="61"/>
    </location>
</feature>
<dbReference type="STRING" id="1042311.A0A2T3ZP75"/>
<dbReference type="OrthoDB" id="5245608at2759"/>
<evidence type="ECO:0000256" key="1">
    <source>
        <dbReference type="SAM" id="MobiDB-lite"/>
    </source>
</evidence>
<evidence type="ECO:0000313" key="3">
    <source>
        <dbReference type="Proteomes" id="UP000240493"/>
    </source>
</evidence>
<reference evidence="2 3" key="1">
    <citation type="submission" date="2016-07" db="EMBL/GenBank/DDBJ databases">
        <title>Multiple horizontal gene transfer events from other fungi enriched the ability of initially mycotrophic Trichoderma (Ascomycota) to feed on dead plant biomass.</title>
        <authorList>
            <consortium name="DOE Joint Genome Institute"/>
            <person name="Aerts A."/>
            <person name="Atanasova L."/>
            <person name="Chenthamara K."/>
            <person name="Zhang J."/>
            <person name="Grujic M."/>
            <person name="Henrissat B."/>
            <person name="Kuo A."/>
            <person name="Salamov A."/>
            <person name="Lipzen A."/>
            <person name="Labutti K."/>
            <person name="Barry K."/>
            <person name="Miao Y."/>
            <person name="Rahimi M.J."/>
            <person name="Shen Q."/>
            <person name="Grigoriev I.V."/>
            <person name="Kubicek C.P."/>
            <person name="Druzhinina I.S."/>
        </authorList>
    </citation>
    <scope>NUCLEOTIDE SEQUENCE [LARGE SCALE GENOMIC DNA]</scope>
    <source>
        <strain evidence="2 3">CBS 433.97</strain>
    </source>
</reference>
<proteinExistence type="predicted"/>
<evidence type="ECO:0000313" key="2">
    <source>
        <dbReference type="EMBL" id="PTB46574.1"/>
    </source>
</evidence>
<keyword evidence="3" id="KW-1185">Reference proteome</keyword>
<dbReference type="AlphaFoldDB" id="A0A2T3ZP75"/>
<protein>
    <submittedName>
        <fullName evidence="2">Uncharacterized protein</fullName>
    </submittedName>
</protein>
<name>A0A2T3ZP75_TRIA4</name>
<dbReference type="EMBL" id="KZ679256">
    <property type="protein sequence ID" value="PTB46574.1"/>
    <property type="molecule type" value="Genomic_DNA"/>
</dbReference>
<organism evidence="2 3">
    <name type="scientific">Trichoderma asperellum (strain ATCC 204424 / CBS 433.97 / NBRC 101777)</name>
    <dbReference type="NCBI Taxonomy" id="1042311"/>
    <lineage>
        <taxon>Eukaryota</taxon>
        <taxon>Fungi</taxon>
        <taxon>Dikarya</taxon>
        <taxon>Ascomycota</taxon>
        <taxon>Pezizomycotina</taxon>
        <taxon>Sordariomycetes</taxon>
        <taxon>Hypocreomycetidae</taxon>
        <taxon>Hypocreales</taxon>
        <taxon>Hypocreaceae</taxon>
        <taxon>Trichoderma</taxon>
    </lineage>
</organism>
<sequence>MPYCNSSKQKRSRSPASDEKALSTPRLNKRQCQESDRYHDTQNSASPSRDSPSTTPANSSVSATLIYESPSTPFYIASPFFLPSHERPSTTSANYCLSVAPNHENPSTSFYTASPFFLPSHESLSTSLYNASPFSTPSSKCLPSASIDNSPFAASGDASPSITPYNEGPSTAYSSETLSAISGDNSAKVAPGDETLLTAPIIIRVGPQPLQAQKYIVSVLQTFAEDHINFIISKSHRGIDQRLPNTTPEMLKADAKGLFQTLKSSLCMNGNLVTRVCDYTGIPLSWSEGPGRLSLEAIYPYVVKEDRIAYHANPNVCFIAASNNMARKRHPPILLALIAAWFNSMREHDLEARQAQQTWIYNALCNVASLEHIFHLTLSHADQIARWEAWPLERQKEALEVIRTGTKDPIVDELLSGLSAGELFHSSRKPLAKTSHREIIASRSMLDTLMGIGEKYGLSREEFTTYLTIEAPGRSERVFYAFHVLSRPQAEENGWDWNGVTAFGRRLTRALKDQCNRHAEAAGYGETDLNETTMVYWMAAYFSKKIADFKEANPAAGESEILWCSMLDRWGLPMVPWVRHVLRMSLCKGPDHGIAVLLGFLPTNGEAINPPRHIDLSLRVVELDTGFTNFAMKNYAVADWH</sequence>
<feature type="compositionally biased region" description="Polar residues" evidence="1">
    <location>
        <begin position="41"/>
        <end position="61"/>
    </location>
</feature>
<accession>A0A2T3ZP75</accession>